<evidence type="ECO:0000256" key="11">
    <source>
        <dbReference type="ARBA" id="ARBA00049375"/>
    </source>
</evidence>
<comment type="similarity">
    <text evidence="2 13">Belongs to the GHMP kinase family. Homoserine kinase subfamily.</text>
</comment>
<evidence type="ECO:0000256" key="1">
    <source>
        <dbReference type="ARBA" id="ARBA00005015"/>
    </source>
</evidence>
<keyword evidence="7 13" id="KW-0791">Threonine biosynthesis</keyword>
<dbReference type="EMBL" id="BMMK01000001">
    <property type="protein sequence ID" value="GGM34973.1"/>
    <property type="molecule type" value="Genomic_DNA"/>
</dbReference>
<dbReference type="UniPathway" id="UPA00050">
    <property type="reaction ID" value="UER00064"/>
</dbReference>
<dbReference type="PROSITE" id="PS00627">
    <property type="entry name" value="GHMP_KINASES_ATP"/>
    <property type="match status" value="1"/>
</dbReference>
<dbReference type="PANTHER" id="PTHR20861">
    <property type="entry name" value="HOMOSERINE/4-DIPHOSPHOCYTIDYL-2-C-METHYL-D-ERYTHRITOL KINASE"/>
    <property type="match status" value="1"/>
</dbReference>
<comment type="function">
    <text evidence="12 13">Catalyzes the ATP-dependent phosphorylation of L-homoserine to L-homoserine phosphate.</text>
</comment>
<evidence type="ECO:0000256" key="3">
    <source>
        <dbReference type="ARBA" id="ARBA00012078"/>
    </source>
</evidence>
<evidence type="ECO:0000259" key="14">
    <source>
        <dbReference type="Pfam" id="PF00288"/>
    </source>
</evidence>
<dbReference type="GO" id="GO:0009088">
    <property type="term" value="P:threonine biosynthetic process"/>
    <property type="evidence" value="ECO:0007669"/>
    <property type="project" value="UniProtKB-UniRule"/>
</dbReference>
<dbReference type="GO" id="GO:0004413">
    <property type="term" value="F:homoserine kinase activity"/>
    <property type="evidence" value="ECO:0007669"/>
    <property type="project" value="UniProtKB-UniRule"/>
</dbReference>
<comment type="subcellular location">
    <subcellularLocation>
        <location evidence="13">Cytoplasm</location>
    </subcellularLocation>
</comment>
<proteinExistence type="inferred from homology"/>
<evidence type="ECO:0000256" key="4">
    <source>
        <dbReference type="ARBA" id="ARBA00017858"/>
    </source>
</evidence>
<keyword evidence="6 13" id="KW-0808">Transferase</keyword>
<reference evidence="15" key="2">
    <citation type="submission" date="2020-09" db="EMBL/GenBank/DDBJ databases">
        <authorList>
            <person name="Sun Q."/>
            <person name="Zhou Y."/>
        </authorList>
    </citation>
    <scope>NUCLEOTIDE SEQUENCE</scope>
    <source>
        <strain evidence="15">CGMCC 4.5737</strain>
    </source>
</reference>
<dbReference type="InterPro" id="IPR014721">
    <property type="entry name" value="Ribsml_uS5_D2-typ_fold_subgr"/>
</dbReference>
<dbReference type="RefSeq" id="WP_229685841.1">
    <property type="nucleotide sequence ID" value="NZ_BMMK01000001.1"/>
</dbReference>
<accession>A0A8J3C9P1</accession>
<dbReference type="EC" id="2.7.1.39" evidence="3 13"/>
<dbReference type="GO" id="GO:0005524">
    <property type="term" value="F:ATP binding"/>
    <property type="evidence" value="ECO:0007669"/>
    <property type="project" value="UniProtKB-UniRule"/>
</dbReference>
<dbReference type="InterPro" id="IPR000870">
    <property type="entry name" value="Homoserine_kinase"/>
</dbReference>
<dbReference type="Gene3D" id="3.30.70.890">
    <property type="entry name" value="GHMP kinase, C-terminal domain"/>
    <property type="match status" value="1"/>
</dbReference>
<comment type="catalytic activity">
    <reaction evidence="11 13">
        <text>L-homoserine + ATP = O-phospho-L-homoserine + ADP + H(+)</text>
        <dbReference type="Rhea" id="RHEA:13985"/>
        <dbReference type="ChEBI" id="CHEBI:15378"/>
        <dbReference type="ChEBI" id="CHEBI:30616"/>
        <dbReference type="ChEBI" id="CHEBI:57476"/>
        <dbReference type="ChEBI" id="CHEBI:57590"/>
        <dbReference type="ChEBI" id="CHEBI:456216"/>
        <dbReference type="EC" id="2.7.1.39"/>
    </reaction>
</comment>
<dbReference type="PIRSF" id="PIRSF000676">
    <property type="entry name" value="Homoser_kin"/>
    <property type="match status" value="1"/>
</dbReference>
<dbReference type="HAMAP" id="MF_00384">
    <property type="entry name" value="Homoser_kinase"/>
    <property type="match status" value="1"/>
</dbReference>
<comment type="caution">
    <text evidence="15">The sequence shown here is derived from an EMBL/GenBank/DDBJ whole genome shotgun (WGS) entry which is preliminary data.</text>
</comment>
<keyword evidence="5 13" id="KW-0028">Amino-acid biosynthesis</keyword>
<evidence type="ECO:0000256" key="13">
    <source>
        <dbReference type="HAMAP-Rule" id="MF_00384"/>
    </source>
</evidence>
<evidence type="ECO:0000256" key="2">
    <source>
        <dbReference type="ARBA" id="ARBA00007370"/>
    </source>
</evidence>
<keyword evidence="13" id="KW-0963">Cytoplasm</keyword>
<protein>
    <recommendedName>
        <fullName evidence="4 13">Homoserine kinase</fullName>
        <shortName evidence="13">HK</shortName>
        <shortName evidence="13">HSK</shortName>
        <ecNumber evidence="3 13">2.7.1.39</ecNumber>
    </recommendedName>
</protein>
<dbReference type="AlphaFoldDB" id="A0A8J3C9P1"/>
<evidence type="ECO:0000313" key="16">
    <source>
        <dbReference type="Proteomes" id="UP000637578"/>
    </source>
</evidence>
<organism evidence="15 16">
    <name type="scientific">Longimycelium tulufanense</name>
    <dbReference type="NCBI Taxonomy" id="907463"/>
    <lineage>
        <taxon>Bacteria</taxon>
        <taxon>Bacillati</taxon>
        <taxon>Actinomycetota</taxon>
        <taxon>Actinomycetes</taxon>
        <taxon>Pseudonocardiales</taxon>
        <taxon>Pseudonocardiaceae</taxon>
        <taxon>Longimycelium</taxon>
    </lineage>
</organism>
<gene>
    <name evidence="13 15" type="primary">thrB</name>
    <name evidence="15" type="ORF">GCM10012275_02760</name>
</gene>
<evidence type="ECO:0000256" key="12">
    <source>
        <dbReference type="ARBA" id="ARBA00049954"/>
    </source>
</evidence>
<reference evidence="15" key="1">
    <citation type="journal article" date="2014" name="Int. J. Syst. Evol. Microbiol.">
        <title>Complete genome sequence of Corynebacterium casei LMG S-19264T (=DSM 44701T), isolated from a smear-ripened cheese.</title>
        <authorList>
            <consortium name="US DOE Joint Genome Institute (JGI-PGF)"/>
            <person name="Walter F."/>
            <person name="Albersmeier A."/>
            <person name="Kalinowski J."/>
            <person name="Ruckert C."/>
        </authorList>
    </citation>
    <scope>NUCLEOTIDE SEQUENCE</scope>
    <source>
        <strain evidence="15">CGMCC 4.5737</strain>
    </source>
</reference>
<keyword evidence="9 13" id="KW-0418">Kinase</keyword>
<dbReference type="NCBIfam" id="TIGR00191">
    <property type="entry name" value="thrB"/>
    <property type="match status" value="1"/>
</dbReference>
<dbReference type="PANTHER" id="PTHR20861:SF1">
    <property type="entry name" value="HOMOSERINE KINASE"/>
    <property type="match status" value="1"/>
</dbReference>
<evidence type="ECO:0000256" key="9">
    <source>
        <dbReference type="ARBA" id="ARBA00022777"/>
    </source>
</evidence>
<evidence type="ECO:0000256" key="6">
    <source>
        <dbReference type="ARBA" id="ARBA00022679"/>
    </source>
</evidence>
<dbReference type="InterPro" id="IPR006203">
    <property type="entry name" value="GHMP_knse_ATP-bd_CS"/>
</dbReference>
<sequence length="311" mass="32050">MTGAVGYAVRVTVPASTANLGSGFDTLGMALGLHDVVEVEATRSGLVIEVTGQGAGQVPTDERHLVVRALCAAWETLGTSPAGLRLRCHNAIPHSRGLGSSAAAAVAGVAAAYTLHAATEGREPDLGDPRALQVAASLEGHADNAAASLYGGLVVAWSEVGEEPLDATPRYSAVRLEPYPDLAPVALVPEVESATSTTRGLLPDHVPHADAAFAASRAALAVYALTTDPDRLLAATEDRLHQDYREPAWPESMRLVRELRAYGVPAAISGAGPTVLAFPLGGVLPGDVDTAGFAVVTLPVDRTGVRVQRLA</sequence>
<evidence type="ECO:0000256" key="7">
    <source>
        <dbReference type="ARBA" id="ARBA00022697"/>
    </source>
</evidence>
<evidence type="ECO:0000256" key="5">
    <source>
        <dbReference type="ARBA" id="ARBA00022605"/>
    </source>
</evidence>
<dbReference type="Proteomes" id="UP000637578">
    <property type="component" value="Unassembled WGS sequence"/>
</dbReference>
<dbReference type="SUPFAM" id="SSF54211">
    <property type="entry name" value="Ribosomal protein S5 domain 2-like"/>
    <property type="match status" value="1"/>
</dbReference>
<evidence type="ECO:0000256" key="10">
    <source>
        <dbReference type="ARBA" id="ARBA00022840"/>
    </source>
</evidence>
<dbReference type="InterPro" id="IPR036554">
    <property type="entry name" value="GHMP_kinase_C_sf"/>
</dbReference>
<dbReference type="GO" id="GO:0005737">
    <property type="term" value="C:cytoplasm"/>
    <property type="evidence" value="ECO:0007669"/>
    <property type="project" value="UniProtKB-SubCell"/>
</dbReference>
<feature type="domain" description="GHMP kinase N-terminal" evidence="14">
    <location>
        <begin position="65"/>
        <end position="152"/>
    </location>
</feature>
<keyword evidence="8 13" id="KW-0547">Nucleotide-binding</keyword>
<evidence type="ECO:0000313" key="15">
    <source>
        <dbReference type="EMBL" id="GGM34973.1"/>
    </source>
</evidence>
<keyword evidence="10 13" id="KW-0067">ATP-binding</keyword>
<dbReference type="InterPro" id="IPR020568">
    <property type="entry name" value="Ribosomal_Su5_D2-typ_SF"/>
</dbReference>
<dbReference type="Pfam" id="PF00288">
    <property type="entry name" value="GHMP_kinases_N"/>
    <property type="match status" value="1"/>
</dbReference>
<dbReference type="PRINTS" id="PR00958">
    <property type="entry name" value="HOMSERKINASE"/>
</dbReference>
<dbReference type="InterPro" id="IPR006204">
    <property type="entry name" value="GHMP_kinase_N_dom"/>
</dbReference>
<dbReference type="SUPFAM" id="SSF55060">
    <property type="entry name" value="GHMP Kinase, C-terminal domain"/>
    <property type="match status" value="1"/>
</dbReference>
<evidence type="ECO:0000256" key="8">
    <source>
        <dbReference type="ARBA" id="ARBA00022741"/>
    </source>
</evidence>
<dbReference type="Gene3D" id="3.30.230.10">
    <property type="match status" value="1"/>
</dbReference>
<keyword evidence="16" id="KW-1185">Reference proteome</keyword>
<name>A0A8J3C9P1_9PSEU</name>
<feature type="binding site" evidence="13">
    <location>
        <begin position="93"/>
        <end position="103"/>
    </location>
    <ligand>
        <name>ATP</name>
        <dbReference type="ChEBI" id="CHEBI:30616"/>
    </ligand>
</feature>
<comment type="pathway">
    <text evidence="1 13">Amino-acid biosynthesis; L-threonine biosynthesis; L-threonine from L-aspartate: step 4/5.</text>
</comment>